<dbReference type="PROSITE" id="PS00018">
    <property type="entry name" value="EF_HAND_1"/>
    <property type="match status" value="1"/>
</dbReference>
<dbReference type="SUPFAM" id="SSF47473">
    <property type="entry name" value="EF-hand"/>
    <property type="match status" value="1"/>
</dbReference>
<dbReference type="Proteomes" id="UP000763641">
    <property type="component" value="Unassembled WGS sequence"/>
</dbReference>
<keyword evidence="3" id="KW-1185">Reference proteome</keyword>
<dbReference type="InterPro" id="IPR018247">
    <property type="entry name" value="EF_Hand_1_Ca_BS"/>
</dbReference>
<dbReference type="InterPro" id="IPR011992">
    <property type="entry name" value="EF-hand-dom_pair"/>
</dbReference>
<evidence type="ECO:0008006" key="4">
    <source>
        <dbReference type="Google" id="ProtNLM"/>
    </source>
</evidence>
<evidence type="ECO:0000313" key="3">
    <source>
        <dbReference type="Proteomes" id="UP000763641"/>
    </source>
</evidence>
<gene>
    <name evidence="2" type="ORF">ILT43_10520</name>
</gene>
<proteinExistence type="predicted"/>
<comment type="caution">
    <text evidence="2">The sequence shown here is derived from an EMBL/GenBank/DDBJ whole genome shotgun (WGS) entry which is preliminary data.</text>
</comment>
<organism evidence="2 3">
    <name type="scientific">Sphingomonas longa</name>
    <dbReference type="NCBI Taxonomy" id="2778730"/>
    <lineage>
        <taxon>Bacteria</taxon>
        <taxon>Pseudomonadati</taxon>
        <taxon>Pseudomonadota</taxon>
        <taxon>Alphaproteobacteria</taxon>
        <taxon>Sphingomonadales</taxon>
        <taxon>Sphingomonadaceae</taxon>
        <taxon>Sphingomonas</taxon>
    </lineage>
</organism>
<sequence>MQLDAAFLASADANRDGALSLSEFQAELDRRLDAKIAGDPAAQKKIGAEQRVAIRERMMAPGFRGMHKNSDGLLTGDEVKSFAQ</sequence>
<dbReference type="EMBL" id="JAFEMC010000003">
    <property type="protein sequence ID" value="MBM6576809.1"/>
    <property type="molecule type" value="Genomic_DNA"/>
</dbReference>
<dbReference type="Gene3D" id="1.10.238.10">
    <property type="entry name" value="EF-hand"/>
    <property type="match status" value="1"/>
</dbReference>
<evidence type="ECO:0000313" key="2">
    <source>
        <dbReference type="EMBL" id="MBM6576809.1"/>
    </source>
</evidence>
<feature type="region of interest" description="Disordered" evidence="1">
    <location>
        <begin position="61"/>
        <end position="84"/>
    </location>
</feature>
<evidence type="ECO:0000256" key="1">
    <source>
        <dbReference type="SAM" id="MobiDB-lite"/>
    </source>
</evidence>
<reference evidence="2 3" key="1">
    <citation type="submission" date="2020-12" db="EMBL/GenBank/DDBJ databases">
        <title>Sphingomonas sp.</title>
        <authorList>
            <person name="Kim M.K."/>
        </authorList>
    </citation>
    <scope>NUCLEOTIDE SEQUENCE [LARGE SCALE GENOMIC DNA]</scope>
    <source>
        <strain evidence="2 3">BT552</strain>
    </source>
</reference>
<protein>
    <recommendedName>
        <fullName evidence="4">EF-hand domain-containing protein</fullName>
    </recommendedName>
</protein>
<accession>A0ABS2D9U8</accession>
<dbReference type="RefSeq" id="WP_204198923.1">
    <property type="nucleotide sequence ID" value="NZ_JAFEMC010000003.1"/>
</dbReference>
<name>A0ABS2D9U8_9SPHN</name>